<dbReference type="InterPro" id="IPR029035">
    <property type="entry name" value="DHS-like_NAD/FAD-binding_dom"/>
</dbReference>
<dbReference type="PANTHER" id="PTHR42981">
    <property type="entry name" value="PYRUVATE DEHYDROGENASE [UBIQUINONE]"/>
    <property type="match status" value="1"/>
</dbReference>
<evidence type="ECO:0000256" key="3">
    <source>
        <dbReference type="RuleBase" id="RU362132"/>
    </source>
</evidence>
<dbReference type="InterPro" id="IPR011766">
    <property type="entry name" value="TPP_enzyme_TPP-bd"/>
</dbReference>
<dbReference type="SUPFAM" id="SSF52518">
    <property type="entry name" value="Thiamin diphosphate-binding fold (THDP-binding)"/>
    <property type="match status" value="2"/>
</dbReference>
<protein>
    <submittedName>
        <fullName evidence="7">Pyruvate dehydrogenase</fullName>
    </submittedName>
</protein>
<feature type="domain" description="Thiamine pyrophosphate enzyme central" evidence="4">
    <location>
        <begin position="189"/>
        <end position="300"/>
    </location>
</feature>
<evidence type="ECO:0000259" key="6">
    <source>
        <dbReference type="Pfam" id="PF02776"/>
    </source>
</evidence>
<evidence type="ECO:0000256" key="2">
    <source>
        <dbReference type="ARBA" id="ARBA00023052"/>
    </source>
</evidence>
<dbReference type="Pfam" id="PF02776">
    <property type="entry name" value="TPP_enzyme_N"/>
    <property type="match status" value="1"/>
</dbReference>
<dbReference type="RefSeq" id="WP_055743412.1">
    <property type="nucleotide sequence ID" value="NZ_LJJB01000007.1"/>
</dbReference>
<accession>A0ABR5NC40</accession>
<dbReference type="Proteomes" id="UP000051063">
    <property type="component" value="Unassembled WGS sequence"/>
</dbReference>
<dbReference type="PANTHER" id="PTHR42981:SF2">
    <property type="entry name" value="PYRUVATE DEHYDROGENASE [UBIQUINONE]"/>
    <property type="match status" value="1"/>
</dbReference>
<dbReference type="InterPro" id="IPR047211">
    <property type="entry name" value="POXB-like"/>
</dbReference>
<evidence type="ECO:0000313" key="7">
    <source>
        <dbReference type="EMBL" id="KQL49115.1"/>
    </source>
</evidence>
<keyword evidence="2 3" id="KW-0786">Thiamine pyrophosphate</keyword>
<organism evidence="7 8">
    <name type="scientific">Brevibacillus choshinensis</name>
    <dbReference type="NCBI Taxonomy" id="54911"/>
    <lineage>
        <taxon>Bacteria</taxon>
        <taxon>Bacillati</taxon>
        <taxon>Bacillota</taxon>
        <taxon>Bacilli</taxon>
        <taxon>Bacillales</taxon>
        <taxon>Paenibacillaceae</taxon>
        <taxon>Brevibacillus</taxon>
    </lineage>
</organism>
<sequence>MQVASFLTEQLTKWGVKRIYGVTGDALFAWMEALGKQESIQYVACKHEAAAAMMASAEAKLTGRPAVCTATMGPGTVNLLNGLADAWADQVPVVAITGQVESHKLGGGYKQYIPQEDVMRPICKYTTTVTHPDAIGMVLHKAFTIAAQQKGVAHISICKDVFNQVTTAQIVPELPRVSTAVRPDRIEMEHAAERLLQARKPLVLLGVGARQDAEGCRRLAEQLGAGVLLTLGAKGVMEESHPLVLGGLGEGGSESGLHALAETDLLVILGASWFPRSYMPKQLPIIQVDSHAESIHAHPQLSSVTANLDDVLPLWSRRLETRQLDYAWEEQVERWHAKFWEETQRLTDQSPDEPIKPETLIHALGNFVKEDAIIALDTGEHTLWFNRAFRVSAQLPLFSGKWRTMGFGLPAAIAAKLTCPDRQVVCITGDGGLQMHLAELMTAVEQNVSILLVVVNNATLGLEEIKMKHAGYTPFGVKMRNPDFVLWAKACGVDGRSVQTVEDLQRALNEVRDVKQLTLLDVASTPPTLSERKKQIPFQAQA</sequence>
<gene>
    <name evidence="7" type="ORF">AN963_04910</name>
</gene>
<dbReference type="Gene3D" id="3.40.50.970">
    <property type="match status" value="2"/>
</dbReference>
<reference evidence="7 8" key="1">
    <citation type="submission" date="2015-09" db="EMBL/GenBank/DDBJ databases">
        <title>Genome sequencing project for genomic taxonomy and phylogenomics of Bacillus-like bacteria.</title>
        <authorList>
            <person name="Liu B."/>
            <person name="Wang J."/>
            <person name="Zhu Y."/>
            <person name="Liu G."/>
            <person name="Chen Q."/>
            <person name="Chen Z."/>
            <person name="Lan J."/>
            <person name="Che J."/>
            <person name="Ge C."/>
            <person name="Shi H."/>
            <person name="Pan Z."/>
            <person name="Liu X."/>
        </authorList>
    </citation>
    <scope>NUCLEOTIDE SEQUENCE [LARGE SCALE GENOMIC DNA]</scope>
    <source>
        <strain evidence="7 8">DSM 8552</strain>
    </source>
</reference>
<dbReference type="SUPFAM" id="SSF52467">
    <property type="entry name" value="DHS-like NAD/FAD-binding domain"/>
    <property type="match status" value="1"/>
</dbReference>
<evidence type="ECO:0000256" key="1">
    <source>
        <dbReference type="ARBA" id="ARBA00007812"/>
    </source>
</evidence>
<dbReference type="PROSITE" id="PS00187">
    <property type="entry name" value="TPP_ENZYMES"/>
    <property type="match status" value="1"/>
</dbReference>
<dbReference type="Gene3D" id="3.40.50.1220">
    <property type="entry name" value="TPP-binding domain"/>
    <property type="match status" value="1"/>
</dbReference>
<dbReference type="Pfam" id="PF00205">
    <property type="entry name" value="TPP_enzyme_M"/>
    <property type="match status" value="1"/>
</dbReference>
<proteinExistence type="inferred from homology"/>
<feature type="domain" description="Thiamine pyrophosphate enzyme N-terminal TPP-binding" evidence="6">
    <location>
        <begin position="1"/>
        <end position="111"/>
    </location>
</feature>
<evidence type="ECO:0000259" key="4">
    <source>
        <dbReference type="Pfam" id="PF00205"/>
    </source>
</evidence>
<evidence type="ECO:0000313" key="8">
    <source>
        <dbReference type="Proteomes" id="UP000051063"/>
    </source>
</evidence>
<dbReference type="InterPro" id="IPR012000">
    <property type="entry name" value="Thiamin_PyroP_enz_cen_dom"/>
</dbReference>
<dbReference type="InterPro" id="IPR012001">
    <property type="entry name" value="Thiamin_PyroP_enz_TPP-bd_dom"/>
</dbReference>
<keyword evidence="7" id="KW-0670">Pyruvate</keyword>
<dbReference type="EMBL" id="LJJB01000007">
    <property type="protein sequence ID" value="KQL49115.1"/>
    <property type="molecule type" value="Genomic_DNA"/>
</dbReference>
<name>A0ABR5NC40_BRECH</name>
<comment type="caution">
    <text evidence="7">The sequence shown here is derived from an EMBL/GenBank/DDBJ whole genome shotgun (WGS) entry which is preliminary data.</text>
</comment>
<keyword evidence="8" id="KW-1185">Reference proteome</keyword>
<dbReference type="Pfam" id="PF02775">
    <property type="entry name" value="TPP_enzyme_C"/>
    <property type="match status" value="1"/>
</dbReference>
<comment type="similarity">
    <text evidence="1 3">Belongs to the TPP enzyme family.</text>
</comment>
<evidence type="ECO:0000259" key="5">
    <source>
        <dbReference type="Pfam" id="PF02775"/>
    </source>
</evidence>
<feature type="domain" description="Thiamine pyrophosphate enzyme TPP-binding" evidence="5">
    <location>
        <begin position="377"/>
        <end position="522"/>
    </location>
</feature>
<dbReference type="InterPro" id="IPR000399">
    <property type="entry name" value="TPP-bd_CS"/>
</dbReference>
<dbReference type="InterPro" id="IPR029061">
    <property type="entry name" value="THDP-binding"/>
</dbReference>